<feature type="non-terminal residue" evidence="2">
    <location>
        <position position="196"/>
    </location>
</feature>
<dbReference type="InterPro" id="IPR021467">
    <property type="entry name" value="DUF3119"/>
</dbReference>
<keyword evidence="3" id="KW-1185">Reference proteome</keyword>
<dbReference type="PANTHER" id="PTHR35550">
    <property type="match status" value="1"/>
</dbReference>
<organism evidence="2 3">
    <name type="scientific">Dillenia turbinata</name>
    <dbReference type="NCBI Taxonomy" id="194707"/>
    <lineage>
        <taxon>Eukaryota</taxon>
        <taxon>Viridiplantae</taxon>
        <taxon>Streptophyta</taxon>
        <taxon>Embryophyta</taxon>
        <taxon>Tracheophyta</taxon>
        <taxon>Spermatophyta</taxon>
        <taxon>Magnoliopsida</taxon>
        <taxon>eudicotyledons</taxon>
        <taxon>Gunneridae</taxon>
        <taxon>Pentapetalae</taxon>
        <taxon>Dilleniales</taxon>
        <taxon>Dilleniaceae</taxon>
        <taxon>Dillenia</taxon>
    </lineage>
</organism>
<name>A0AAN8W826_9MAGN</name>
<reference evidence="2 3" key="1">
    <citation type="submission" date="2023-12" db="EMBL/GenBank/DDBJ databases">
        <title>A high-quality genome assembly for Dillenia turbinata (Dilleniales).</title>
        <authorList>
            <person name="Chanderbali A."/>
        </authorList>
    </citation>
    <scope>NUCLEOTIDE SEQUENCE [LARGE SCALE GENOMIC DNA]</scope>
    <source>
        <strain evidence="2">LSX21</strain>
        <tissue evidence="2">Leaf</tissue>
    </source>
</reference>
<proteinExistence type="predicted"/>
<comment type="caution">
    <text evidence="2">The sequence shown here is derived from an EMBL/GenBank/DDBJ whole genome shotgun (WGS) entry which is preliminary data.</text>
</comment>
<dbReference type="EMBL" id="JBAMMX010000004">
    <property type="protein sequence ID" value="KAK6941653.1"/>
    <property type="molecule type" value="Genomic_DNA"/>
</dbReference>
<evidence type="ECO:0000256" key="1">
    <source>
        <dbReference type="SAM" id="MobiDB-lite"/>
    </source>
</evidence>
<dbReference type="PANTHER" id="PTHR35550:SF2">
    <property type="entry name" value="OS05G0401200 PROTEIN"/>
    <property type="match status" value="1"/>
</dbReference>
<evidence type="ECO:0000313" key="3">
    <source>
        <dbReference type="Proteomes" id="UP001370490"/>
    </source>
</evidence>
<sequence>MLASLDTMGSNCMIFETDGDLGVHKWGFHSSFYGNMIPYGRSTSIVRGSINGRSDGFTVVASVLGRRPKKLETVIPDLDYRIPIFLLGLAGGLVYTDNLYTAVPVGLPGLLLLVQTTRVRFVFDQEALEVRIGDELKESGENAFVSGKNRWKTENNSMMLWWSELAHQKTVDPNNHKAMSHGPPLSLSEFNHADSL</sequence>
<protein>
    <submittedName>
        <fullName evidence="2">Uncharacterized protein</fullName>
    </submittedName>
</protein>
<feature type="region of interest" description="Disordered" evidence="1">
    <location>
        <begin position="173"/>
        <end position="196"/>
    </location>
</feature>
<dbReference type="Proteomes" id="UP001370490">
    <property type="component" value="Unassembled WGS sequence"/>
</dbReference>
<accession>A0AAN8W826</accession>
<gene>
    <name evidence="2" type="ORF">RJ641_027030</name>
</gene>
<dbReference type="Pfam" id="PF11317">
    <property type="entry name" value="DUF3119"/>
    <property type="match status" value="1"/>
</dbReference>
<evidence type="ECO:0000313" key="2">
    <source>
        <dbReference type="EMBL" id="KAK6941653.1"/>
    </source>
</evidence>
<dbReference type="AlphaFoldDB" id="A0AAN8W826"/>